<evidence type="ECO:0000256" key="6">
    <source>
        <dbReference type="SAM" id="Phobius"/>
    </source>
</evidence>
<dbReference type="AlphaFoldDB" id="A0A1I1EQ45"/>
<dbReference type="PANTHER" id="PTHR47371">
    <property type="entry name" value="LIPOTEICHOIC ACID SYNTHASE"/>
    <property type="match status" value="1"/>
</dbReference>
<feature type="transmembrane region" description="Helical" evidence="6">
    <location>
        <begin position="187"/>
        <end position="207"/>
    </location>
</feature>
<evidence type="ECO:0000256" key="3">
    <source>
        <dbReference type="ARBA" id="ARBA00022692"/>
    </source>
</evidence>
<evidence type="ECO:0000256" key="2">
    <source>
        <dbReference type="ARBA" id="ARBA00022475"/>
    </source>
</evidence>
<feature type="transmembrane region" description="Helical" evidence="6">
    <location>
        <begin position="20"/>
        <end position="39"/>
    </location>
</feature>
<reference evidence="8 9" key="1">
    <citation type="submission" date="2016-10" db="EMBL/GenBank/DDBJ databases">
        <authorList>
            <person name="de Groot N.N."/>
        </authorList>
    </citation>
    <scope>NUCLEOTIDE SEQUENCE [LARGE SCALE GENOMIC DNA]</scope>
    <source>
        <strain evidence="8 9">DSM 6059</strain>
    </source>
</reference>
<dbReference type="Gene3D" id="3.40.720.10">
    <property type="entry name" value="Alkaline Phosphatase, subunit A"/>
    <property type="match status" value="1"/>
</dbReference>
<dbReference type="GO" id="GO:0005886">
    <property type="term" value="C:plasma membrane"/>
    <property type="evidence" value="ECO:0007669"/>
    <property type="project" value="UniProtKB-SubCell"/>
</dbReference>
<keyword evidence="8" id="KW-0808">Transferase</keyword>
<dbReference type="Proteomes" id="UP000198862">
    <property type="component" value="Unassembled WGS sequence"/>
</dbReference>
<dbReference type="GO" id="GO:0016740">
    <property type="term" value="F:transferase activity"/>
    <property type="evidence" value="ECO:0007669"/>
    <property type="project" value="UniProtKB-KW"/>
</dbReference>
<feature type="transmembrane region" description="Helical" evidence="6">
    <location>
        <begin position="146"/>
        <end position="166"/>
    </location>
</feature>
<gene>
    <name evidence="8" type="ORF">SAMN02745724_00301</name>
</gene>
<dbReference type="InterPro" id="IPR050448">
    <property type="entry name" value="OpgB/LTA_synthase_biosynth"/>
</dbReference>
<name>A0A1I1EQ45_9GAMM</name>
<keyword evidence="3 6" id="KW-0812">Transmembrane</keyword>
<dbReference type="SUPFAM" id="SSF53649">
    <property type="entry name" value="Alkaline phosphatase-like"/>
    <property type="match status" value="1"/>
</dbReference>
<keyword evidence="2" id="KW-1003">Cell membrane</keyword>
<evidence type="ECO:0000256" key="4">
    <source>
        <dbReference type="ARBA" id="ARBA00022989"/>
    </source>
</evidence>
<keyword evidence="5 6" id="KW-0472">Membrane</keyword>
<keyword evidence="9" id="KW-1185">Reference proteome</keyword>
<evidence type="ECO:0000259" key="7">
    <source>
        <dbReference type="Pfam" id="PF00884"/>
    </source>
</evidence>
<evidence type="ECO:0000313" key="9">
    <source>
        <dbReference type="Proteomes" id="UP000198862"/>
    </source>
</evidence>
<dbReference type="PANTHER" id="PTHR47371:SF3">
    <property type="entry name" value="PHOSPHOGLYCEROL TRANSFERASE I"/>
    <property type="match status" value="1"/>
</dbReference>
<evidence type="ECO:0000313" key="8">
    <source>
        <dbReference type="EMBL" id="SFB87003.1"/>
    </source>
</evidence>
<keyword evidence="4 6" id="KW-1133">Transmembrane helix</keyword>
<dbReference type="RefSeq" id="WP_091979169.1">
    <property type="nucleotide sequence ID" value="NZ_FOLO01000002.1"/>
</dbReference>
<dbReference type="InterPro" id="IPR000917">
    <property type="entry name" value="Sulfatase_N"/>
</dbReference>
<comment type="subcellular location">
    <subcellularLocation>
        <location evidence="1">Cell membrane</location>
        <topology evidence="1">Multi-pass membrane protein</topology>
    </subcellularLocation>
</comment>
<dbReference type="InterPro" id="IPR017850">
    <property type="entry name" value="Alkaline_phosphatase_core_sf"/>
</dbReference>
<evidence type="ECO:0000256" key="5">
    <source>
        <dbReference type="ARBA" id="ARBA00023136"/>
    </source>
</evidence>
<dbReference type="OrthoDB" id="9760224at2"/>
<dbReference type="Pfam" id="PF00884">
    <property type="entry name" value="Sulfatase"/>
    <property type="match status" value="1"/>
</dbReference>
<organism evidence="8 9">
    <name type="scientific">Pseudoalteromonas denitrificans DSM 6059</name>
    <dbReference type="NCBI Taxonomy" id="1123010"/>
    <lineage>
        <taxon>Bacteria</taxon>
        <taxon>Pseudomonadati</taxon>
        <taxon>Pseudomonadota</taxon>
        <taxon>Gammaproteobacteria</taxon>
        <taxon>Alteromonadales</taxon>
        <taxon>Pseudoalteromonadaceae</taxon>
        <taxon>Pseudoalteromonas</taxon>
    </lineage>
</organism>
<accession>A0A1I1EQ45</accession>
<dbReference type="STRING" id="1123010.SAMN02745724_00301"/>
<feature type="transmembrane region" description="Helical" evidence="6">
    <location>
        <begin position="59"/>
        <end position="81"/>
    </location>
</feature>
<sequence length="664" mass="75357">MEVKSQWHNYFSEMSKILTIWLSGVLFLGSFRIILFFTFQDQVNEQTSWFEYLQAMQTGFKFDSAAVGIFLAIPFLANMLLQPFGHKNLVNWLTIKFSYVFYIITSALCVISISYFAEYNSLFNYFLFEGLYDDQLAVAKTIWGQYHPITSFFVFVLLIYGSHKLLTNINRSIEAPFYLSKLNSTSTKIIVSTLIFLSFVAAARGSLESRPAMRKWASVTSDPFLNKIIINPNRSLMYAYKDFKKVSGNSNINPYIKENEFEESLKHTFSTDSNNKHISDYLQKSAHGAAIDKPEHIFLIIMESYDSWPLQEKYTELHITDGLRKIAKQGVNFKRFLPAASSTMNSLASIISGIPYSGVNMSRIGAVGPASSTSIFKQFQALGYETNFYYGGLLSWQNIGSYVKNQGASHVYSAANAGGKGSAGAWGIDDDQLFNFIAKNTNTTKPSFNIILTTSYHGPFNLDLESKGYHFKNNQDYPQNLQQENALSANTLGHLWFSDLAMSNFIENQKIKTPKSLFAITGDHYGRRYFNAKPNLLELSSVPFVLSGMNVNSVKFNENHIGNHLDIAPTIIELIAKKDFQYSSIGKAMQLKQGNEIAIGYQKALNKEKVWSIIPDVNLNSWDGHKQKNLVWPQAIKQNPELTSKYRHYMGVSWNMLMHKEITN</sequence>
<evidence type="ECO:0000256" key="1">
    <source>
        <dbReference type="ARBA" id="ARBA00004651"/>
    </source>
</evidence>
<dbReference type="EMBL" id="FOLO01000002">
    <property type="protein sequence ID" value="SFB87003.1"/>
    <property type="molecule type" value="Genomic_DNA"/>
</dbReference>
<protein>
    <submittedName>
        <fullName evidence="8">Phosphoglycerol transferase MdoB</fullName>
    </submittedName>
</protein>
<dbReference type="CDD" id="cd16015">
    <property type="entry name" value="LTA_synthase"/>
    <property type="match status" value="1"/>
</dbReference>
<feature type="transmembrane region" description="Helical" evidence="6">
    <location>
        <begin position="93"/>
        <end position="117"/>
    </location>
</feature>
<proteinExistence type="predicted"/>
<feature type="domain" description="Sulfatase N-terminal" evidence="7">
    <location>
        <begin position="296"/>
        <end position="574"/>
    </location>
</feature>